<organism evidence="1 2">
    <name type="scientific">Gigaspora margarita</name>
    <dbReference type="NCBI Taxonomy" id="4874"/>
    <lineage>
        <taxon>Eukaryota</taxon>
        <taxon>Fungi</taxon>
        <taxon>Fungi incertae sedis</taxon>
        <taxon>Mucoromycota</taxon>
        <taxon>Glomeromycotina</taxon>
        <taxon>Glomeromycetes</taxon>
        <taxon>Diversisporales</taxon>
        <taxon>Gigasporaceae</taxon>
        <taxon>Gigaspora</taxon>
    </lineage>
</organism>
<sequence>MDVEENLEHIAFQISKLVLRDRSKNVLQELCKKEQLSESCINKLEEDQAPEQKNIIKKKDELIENQLEEAVNAEWNEISEVIIQAANKNIPYIKVRKMKSYFKKTMPKLEIYKEISFLYQIIKKFKRSADKEIELELQSEYNSQIFLLNMKYETEIPLLKHNWRLIN</sequence>
<keyword evidence="2" id="KW-1185">Reference proteome</keyword>
<reference evidence="1 2" key="1">
    <citation type="submission" date="2021-06" db="EMBL/GenBank/DDBJ databases">
        <authorList>
            <person name="Kallberg Y."/>
            <person name="Tangrot J."/>
            <person name="Rosling A."/>
        </authorList>
    </citation>
    <scope>NUCLEOTIDE SEQUENCE [LARGE SCALE GENOMIC DNA]</scope>
    <source>
        <strain evidence="1 2">120-4 pot B 10/14</strain>
    </source>
</reference>
<dbReference type="Proteomes" id="UP000789901">
    <property type="component" value="Unassembled WGS sequence"/>
</dbReference>
<dbReference type="EMBL" id="CAJVQB010041058">
    <property type="protein sequence ID" value="CAG8829125.1"/>
    <property type="molecule type" value="Genomic_DNA"/>
</dbReference>
<gene>
    <name evidence="1" type="ORF">GMARGA_LOCUS29906</name>
</gene>
<name>A0ABN7WEN2_GIGMA</name>
<feature type="non-terminal residue" evidence="1">
    <location>
        <position position="167"/>
    </location>
</feature>
<evidence type="ECO:0000313" key="1">
    <source>
        <dbReference type="EMBL" id="CAG8829125.1"/>
    </source>
</evidence>
<protein>
    <submittedName>
        <fullName evidence="1">41512_t:CDS:1</fullName>
    </submittedName>
</protein>
<proteinExistence type="predicted"/>
<comment type="caution">
    <text evidence="1">The sequence shown here is derived from an EMBL/GenBank/DDBJ whole genome shotgun (WGS) entry which is preliminary data.</text>
</comment>
<evidence type="ECO:0000313" key="2">
    <source>
        <dbReference type="Proteomes" id="UP000789901"/>
    </source>
</evidence>
<accession>A0ABN7WEN2</accession>